<dbReference type="EMBL" id="JAJSOF020000027">
    <property type="protein sequence ID" value="KAJ4433815.1"/>
    <property type="molecule type" value="Genomic_DNA"/>
</dbReference>
<evidence type="ECO:0000313" key="3">
    <source>
        <dbReference type="Proteomes" id="UP001148838"/>
    </source>
</evidence>
<protein>
    <submittedName>
        <fullName evidence="2">Uncharacterized protein</fullName>
    </submittedName>
</protein>
<dbReference type="Proteomes" id="UP001148838">
    <property type="component" value="Unassembled WGS sequence"/>
</dbReference>
<feature type="region of interest" description="Disordered" evidence="1">
    <location>
        <begin position="67"/>
        <end position="122"/>
    </location>
</feature>
<sequence>MARLCEGGNEPSGSLKAICKLREYFEKERANGEPLLPVTKMVDRVCDALKVEKQPLKVKKLRKTQPLVFTVERAEAGGGNRDATGNKDHDKNYDKDNKDHDKNYDKDNKDHDKDYDRQQEPL</sequence>
<name>A0ABQ8SK24_PERAM</name>
<evidence type="ECO:0000313" key="2">
    <source>
        <dbReference type="EMBL" id="KAJ4433815.1"/>
    </source>
</evidence>
<evidence type="ECO:0000256" key="1">
    <source>
        <dbReference type="SAM" id="MobiDB-lite"/>
    </source>
</evidence>
<organism evidence="2 3">
    <name type="scientific">Periplaneta americana</name>
    <name type="common">American cockroach</name>
    <name type="synonym">Blatta americana</name>
    <dbReference type="NCBI Taxonomy" id="6978"/>
    <lineage>
        <taxon>Eukaryota</taxon>
        <taxon>Metazoa</taxon>
        <taxon>Ecdysozoa</taxon>
        <taxon>Arthropoda</taxon>
        <taxon>Hexapoda</taxon>
        <taxon>Insecta</taxon>
        <taxon>Pterygota</taxon>
        <taxon>Neoptera</taxon>
        <taxon>Polyneoptera</taxon>
        <taxon>Dictyoptera</taxon>
        <taxon>Blattodea</taxon>
        <taxon>Blattoidea</taxon>
        <taxon>Blattidae</taxon>
        <taxon>Blattinae</taxon>
        <taxon>Periplaneta</taxon>
    </lineage>
</organism>
<proteinExistence type="predicted"/>
<comment type="caution">
    <text evidence="2">The sequence shown here is derived from an EMBL/GenBank/DDBJ whole genome shotgun (WGS) entry which is preliminary data.</text>
</comment>
<gene>
    <name evidence="2" type="ORF">ANN_16127</name>
</gene>
<reference evidence="2 3" key="1">
    <citation type="journal article" date="2022" name="Allergy">
        <title>Genome assembly and annotation of Periplaneta americana reveal a comprehensive cockroach allergen profile.</title>
        <authorList>
            <person name="Wang L."/>
            <person name="Xiong Q."/>
            <person name="Saelim N."/>
            <person name="Wang L."/>
            <person name="Nong W."/>
            <person name="Wan A.T."/>
            <person name="Shi M."/>
            <person name="Liu X."/>
            <person name="Cao Q."/>
            <person name="Hui J.H.L."/>
            <person name="Sookrung N."/>
            <person name="Leung T.F."/>
            <person name="Tungtrongchitr A."/>
            <person name="Tsui S.K.W."/>
        </authorList>
    </citation>
    <scope>NUCLEOTIDE SEQUENCE [LARGE SCALE GENOMIC DNA]</scope>
    <source>
        <strain evidence="2">PWHHKU_190912</strain>
    </source>
</reference>
<feature type="compositionally biased region" description="Basic and acidic residues" evidence="1">
    <location>
        <begin position="84"/>
        <end position="122"/>
    </location>
</feature>
<keyword evidence="3" id="KW-1185">Reference proteome</keyword>
<accession>A0ABQ8SK24</accession>